<evidence type="ECO:0000313" key="1">
    <source>
        <dbReference type="EMBL" id="MDT0583387.1"/>
    </source>
</evidence>
<gene>
    <name evidence="1" type="ORF">RM544_12625</name>
</gene>
<sequence>MGISVRFNPGFSSPPHIHNITYRGIVIEGLLHNDDPTAESMWLPAGSFWTQPAGEDHITAANAQSNMIYLEIDSGPYLVKPSTEKFDSGERPVNIHSDNIVWLSEDESTLINGEAIKLANLWQNKTNLTRGMLVKLNKGAKGYLFGQSDGSPEFKAVVIQGLVSYKSDETKQAVKLNAGSFFSSTGKFEHELSTESDTIIYIRTDAKLKAEF</sequence>
<proteinExistence type="predicted"/>
<dbReference type="SUPFAM" id="SSF51182">
    <property type="entry name" value="RmlC-like cupins"/>
    <property type="match status" value="1"/>
</dbReference>
<comment type="caution">
    <text evidence="1">The sequence shown here is derived from an EMBL/GenBank/DDBJ whole genome shotgun (WGS) entry which is preliminary data.</text>
</comment>
<reference evidence="1 2" key="1">
    <citation type="submission" date="2023-09" db="EMBL/GenBank/DDBJ databases">
        <authorList>
            <person name="Rey-Velasco X."/>
        </authorList>
    </citation>
    <scope>NUCLEOTIDE SEQUENCE [LARGE SCALE GENOMIC DNA]</scope>
    <source>
        <strain evidence="1 2">W409</strain>
    </source>
</reference>
<accession>A0AAW8R4S7</accession>
<dbReference type="RefSeq" id="WP_311362161.1">
    <property type="nucleotide sequence ID" value="NZ_JAVRIE010000005.1"/>
</dbReference>
<dbReference type="InterPro" id="IPR028013">
    <property type="entry name" value="DUF4437"/>
</dbReference>
<dbReference type="Proteomes" id="UP001249020">
    <property type="component" value="Unassembled WGS sequence"/>
</dbReference>
<name>A0AAW8R4S7_9ALTE</name>
<evidence type="ECO:0000313" key="2">
    <source>
        <dbReference type="Proteomes" id="UP001249020"/>
    </source>
</evidence>
<organism evidence="1 2">
    <name type="scientific">Brumicola blandensis</name>
    <dbReference type="NCBI Taxonomy" id="3075611"/>
    <lineage>
        <taxon>Bacteria</taxon>
        <taxon>Pseudomonadati</taxon>
        <taxon>Pseudomonadota</taxon>
        <taxon>Gammaproteobacteria</taxon>
        <taxon>Alteromonadales</taxon>
        <taxon>Alteromonadaceae</taxon>
        <taxon>Brumicola</taxon>
    </lineage>
</organism>
<dbReference type="AlphaFoldDB" id="A0AAW8R4S7"/>
<dbReference type="InterPro" id="IPR014710">
    <property type="entry name" value="RmlC-like_jellyroll"/>
</dbReference>
<protein>
    <submittedName>
        <fullName evidence="1">DUF4437 domain-containing protein</fullName>
    </submittedName>
</protein>
<dbReference type="InterPro" id="IPR011051">
    <property type="entry name" value="RmlC_Cupin_sf"/>
</dbReference>
<dbReference type="Gene3D" id="2.60.120.10">
    <property type="entry name" value="Jelly Rolls"/>
    <property type="match status" value="1"/>
</dbReference>
<dbReference type="Pfam" id="PF14499">
    <property type="entry name" value="DUF4437"/>
    <property type="match status" value="1"/>
</dbReference>
<dbReference type="EMBL" id="JAVRIE010000005">
    <property type="protein sequence ID" value="MDT0583387.1"/>
    <property type="molecule type" value="Genomic_DNA"/>
</dbReference>
<dbReference type="CDD" id="cd06989">
    <property type="entry name" value="cupin_DRT102"/>
    <property type="match status" value="1"/>
</dbReference>
<keyword evidence="2" id="KW-1185">Reference proteome</keyword>